<comment type="caution">
    <text evidence="2">The sequence shown here is derived from an EMBL/GenBank/DDBJ whole genome shotgun (WGS) entry which is preliminary data.</text>
</comment>
<evidence type="ECO:0000256" key="1">
    <source>
        <dbReference type="SAM" id="SignalP"/>
    </source>
</evidence>
<feature type="chain" id="PRO_5040787210" evidence="1">
    <location>
        <begin position="19"/>
        <end position="147"/>
    </location>
</feature>
<reference evidence="2 3" key="1">
    <citation type="journal article" date="2018" name="IMA Fungus">
        <title>IMA Genome-F 10: Nine draft genome sequences of Claviceps purpurea s.lat., including C. arundinis, C. humidiphila, and C. cf. spartinae, pseudomolecules for the pitch canker pathogen Fusarium circinatum, draft genome of Davidsoniella eucalypti, Grosmannia galeiformis, Quambalaria eucalypti, and Teratosphaeria destructans.</title>
        <authorList>
            <person name="Wingfield B.D."/>
            <person name="Liu M."/>
            <person name="Nguyen H.D."/>
            <person name="Lane F.A."/>
            <person name="Morgan S.W."/>
            <person name="De Vos L."/>
            <person name="Wilken P.M."/>
            <person name="Duong T.A."/>
            <person name="Aylward J."/>
            <person name="Coetzee M.P."/>
            <person name="Dadej K."/>
            <person name="De Beer Z.W."/>
            <person name="Findlay W."/>
            <person name="Havenga M."/>
            <person name="Kolarik M."/>
            <person name="Menzies J.G."/>
            <person name="Naidoo K."/>
            <person name="Pochopski O."/>
            <person name="Shoukouhi P."/>
            <person name="Santana Q.C."/>
            <person name="Seifert K.A."/>
            <person name="Soal N."/>
            <person name="Steenkamp E.T."/>
            <person name="Tatham C.T."/>
            <person name="van der Nest M.A."/>
            <person name="Wingfield M.J."/>
        </authorList>
    </citation>
    <scope>NUCLEOTIDE SEQUENCE [LARGE SCALE GENOMIC DNA]</scope>
    <source>
        <strain evidence="2">CMW44962</strain>
    </source>
</reference>
<dbReference type="OrthoDB" id="4094614at2759"/>
<proteinExistence type="predicted"/>
<protein>
    <submittedName>
        <fullName evidence="2">Clock-controlled protein 6</fullName>
    </submittedName>
</protein>
<reference evidence="2 3" key="2">
    <citation type="journal article" date="2021" name="Curr. Genet.">
        <title>Genetic response to nitrogen starvation in the aggressive Eucalyptus foliar pathogen Teratosphaeria destructans.</title>
        <authorList>
            <person name="Havenga M."/>
            <person name="Wingfield B.D."/>
            <person name="Wingfield M.J."/>
            <person name="Dreyer L.L."/>
            <person name="Roets F."/>
            <person name="Aylward J."/>
        </authorList>
    </citation>
    <scope>NUCLEOTIDE SEQUENCE [LARGE SCALE GENOMIC DNA]</scope>
    <source>
        <strain evidence="2">CMW44962</strain>
    </source>
</reference>
<dbReference type="AlphaFoldDB" id="A0A9W7SS30"/>
<name>A0A9W7SS30_9PEZI</name>
<gene>
    <name evidence="2" type="ORF">Tdes44962_MAKER02790</name>
</gene>
<keyword evidence="1" id="KW-0732">Signal</keyword>
<organism evidence="2 3">
    <name type="scientific">Teratosphaeria destructans</name>
    <dbReference type="NCBI Taxonomy" id="418781"/>
    <lineage>
        <taxon>Eukaryota</taxon>
        <taxon>Fungi</taxon>
        <taxon>Dikarya</taxon>
        <taxon>Ascomycota</taxon>
        <taxon>Pezizomycotina</taxon>
        <taxon>Dothideomycetes</taxon>
        <taxon>Dothideomycetidae</taxon>
        <taxon>Mycosphaerellales</taxon>
        <taxon>Teratosphaeriaceae</taxon>
        <taxon>Teratosphaeria</taxon>
    </lineage>
</organism>
<dbReference type="EMBL" id="RIBY02001868">
    <property type="protein sequence ID" value="KAH9827532.1"/>
    <property type="molecule type" value="Genomic_DNA"/>
</dbReference>
<keyword evidence="3" id="KW-1185">Reference proteome</keyword>
<evidence type="ECO:0000313" key="2">
    <source>
        <dbReference type="EMBL" id="KAH9827532.1"/>
    </source>
</evidence>
<feature type="signal peptide" evidence="1">
    <location>
        <begin position="1"/>
        <end position="18"/>
    </location>
</feature>
<accession>A0A9W7SS30</accession>
<sequence>MQYIAAAALFGAVAAAHAYNGTASDVYVTEVVTAFTTYCPYATEVPVGGGSTITVSEATTLVVTSCSGGCTLTHPVSSAAASTAEVTPVSTAPVGPVVPPASSGLVTSPVPATPPSTTTSAVYTGAAPKVQAVGAGFLALVGLVAAL</sequence>
<evidence type="ECO:0000313" key="3">
    <source>
        <dbReference type="Proteomes" id="UP001138500"/>
    </source>
</evidence>
<dbReference type="Proteomes" id="UP001138500">
    <property type="component" value="Unassembled WGS sequence"/>
</dbReference>